<comment type="caution">
    <text evidence="6">The sequence shown here is derived from an EMBL/GenBank/DDBJ whole genome shotgun (WGS) entry which is preliminary data.</text>
</comment>
<dbReference type="InterPro" id="IPR000847">
    <property type="entry name" value="LysR_HTH_N"/>
</dbReference>
<keyword evidence="3" id="KW-0238">DNA-binding</keyword>
<evidence type="ECO:0000256" key="4">
    <source>
        <dbReference type="ARBA" id="ARBA00023163"/>
    </source>
</evidence>
<sequence length="332" mass="36970">MFDYKLLSALSAVIEQGGFERAAQVLGLSQPAVSQRIKLLEARVGRPVLVRVTPPVPTEIGRRLLYHVQQVRLLERDLQSHVPSLDEDGSPERLRVALNADSLATWWARSVGDFCAEQNLLLDLVVEDQAVSLRRMRAGEVAACVCATERPMAGARSLLLGAMRYRAVASPEFIARHFPNGINAQLIARTPALVFGPDDFLQHRYLAALGVLGSFEHHFCPSSEGFIRLTEAGLGWGLVPELQILDHLQRGLLVELIPDKPTDVPLYWHHWRNSGELLGKLTEHLAQSSKRWLVPLDSLANIPRHIASIHQPRFPMPTEHDSHSCLTMSSKV</sequence>
<dbReference type="InterPro" id="IPR036388">
    <property type="entry name" value="WH-like_DNA-bd_sf"/>
</dbReference>
<name>A0A423N6A3_PSEFL</name>
<dbReference type="NCBIfam" id="TIGR03298">
    <property type="entry name" value="argP"/>
    <property type="match status" value="1"/>
</dbReference>
<evidence type="ECO:0000256" key="3">
    <source>
        <dbReference type="ARBA" id="ARBA00023125"/>
    </source>
</evidence>
<dbReference type="EMBL" id="MOBY01000010">
    <property type="protein sequence ID" value="RON93914.1"/>
    <property type="molecule type" value="Genomic_DNA"/>
</dbReference>
<dbReference type="Gene3D" id="1.10.10.10">
    <property type="entry name" value="Winged helix-like DNA-binding domain superfamily/Winged helix DNA-binding domain"/>
    <property type="match status" value="1"/>
</dbReference>
<dbReference type="AlphaFoldDB" id="A0A423N6A3"/>
<protein>
    <submittedName>
        <fullName evidence="6">Transcriptional regulator ArgP</fullName>
    </submittedName>
</protein>
<evidence type="ECO:0000256" key="2">
    <source>
        <dbReference type="ARBA" id="ARBA00023015"/>
    </source>
</evidence>
<dbReference type="PANTHER" id="PTHR30579">
    <property type="entry name" value="TRANSCRIPTIONAL REGULATOR"/>
    <property type="match status" value="1"/>
</dbReference>
<dbReference type="InterPro" id="IPR017685">
    <property type="entry name" value="ArgP"/>
</dbReference>
<gene>
    <name evidence="6" type="ORF">BK672_16650</name>
</gene>
<dbReference type="PRINTS" id="PR00039">
    <property type="entry name" value="HTHLYSR"/>
</dbReference>
<dbReference type="GO" id="GO:0003700">
    <property type="term" value="F:DNA-binding transcription factor activity"/>
    <property type="evidence" value="ECO:0007669"/>
    <property type="project" value="InterPro"/>
</dbReference>
<dbReference type="NCBIfam" id="NF009888">
    <property type="entry name" value="PRK13348.1"/>
    <property type="match status" value="1"/>
</dbReference>
<keyword evidence="2" id="KW-0805">Transcription regulation</keyword>
<organism evidence="6 7">
    <name type="scientific">Pseudomonas fluorescens</name>
    <dbReference type="NCBI Taxonomy" id="294"/>
    <lineage>
        <taxon>Bacteria</taxon>
        <taxon>Pseudomonadati</taxon>
        <taxon>Pseudomonadota</taxon>
        <taxon>Gammaproteobacteria</taxon>
        <taxon>Pseudomonadales</taxon>
        <taxon>Pseudomonadaceae</taxon>
        <taxon>Pseudomonas</taxon>
    </lineage>
</organism>
<dbReference type="InterPro" id="IPR005119">
    <property type="entry name" value="LysR_subst-bd"/>
</dbReference>
<keyword evidence="4" id="KW-0804">Transcription</keyword>
<dbReference type="SUPFAM" id="SSF53850">
    <property type="entry name" value="Periplasmic binding protein-like II"/>
    <property type="match status" value="1"/>
</dbReference>
<evidence type="ECO:0000313" key="7">
    <source>
        <dbReference type="Proteomes" id="UP000283650"/>
    </source>
</evidence>
<evidence type="ECO:0000259" key="5">
    <source>
        <dbReference type="PROSITE" id="PS50931"/>
    </source>
</evidence>
<comment type="similarity">
    <text evidence="1">Belongs to the LysR transcriptional regulatory family.</text>
</comment>
<dbReference type="InterPro" id="IPR036390">
    <property type="entry name" value="WH_DNA-bd_sf"/>
</dbReference>
<dbReference type="Gene3D" id="3.40.190.290">
    <property type="match status" value="1"/>
</dbReference>
<feature type="domain" description="HTH lysR-type" evidence="5">
    <location>
        <begin position="2"/>
        <end position="58"/>
    </location>
</feature>
<accession>A0A423N6A3</accession>
<dbReference type="Pfam" id="PF00126">
    <property type="entry name" value="HTH_1"/>
    <property type="match status" value="1"/>
</dbReference>
<dbReference type="PROSITE" id="PS50931">
    <property type="entry name" value="HTH_LYSR"/>
    <property type="match status" value="1"/>
</dbReference>
<dbReference type="SUPFAM" id="SSF46785">
    <property type="entry name" value="Winged helix' DNA-binding domain"/>
    <property type="match status" value="1"/>
</dbReference>
<dbReference type="NCBIfam" id="NF002964">
    <property type="entry name" value="PRK03635.1"/>
    <property type="match status" value="1"/>
</dbReference>
<evidence type="ECO:0000256" key="1">
    <source>
        <dbReference type="ARBA" id="ARBA00009437"/>
    </source>
</evidence>
<reference evidence="6 7" key="1">
    <citation type="submission" date="2016-10" db="EMBL/GenBank/DDBJ databases">
        <title>Comparative genome analysis of multiple Pseudomonas spp. focuses on biocontrol and plant growth promoting traits.</title>
        <authorList>
            <person name="Tao X.-Y."/>
            <person name="Taylor C.G."/>
        </authorList>
    </citation>
    <scope>NUCLEOTIDE SEQUENCE [LARGE SCALE GENOMIC DNA]</scope>
    <source>
        <strain evidence="6 7">2F9</strain>
    </source>
</reference>
<dbReference type="GO" id="GO:0003677">
    <property type="term" value="F:DNA binding"/>
    <property type="evidence" value="ECO:0007669"/>
    <property type="project" value="UniProtKB-KW"/>
</dbReference>
<evidence type="ECO:0000313" key="6">
    <source>
        <dbReference type="EMBL" id="RON93914.1"/>
    </source>
</evidence>
<dbReference type="PANTHER" id="PTHR30579:SF2">
    <property type="entry name" value="HTH-TYPE TRANSCRIPTIONAL REGULATOR ARGP"/>
    <property type="match status" value="1"/>
</dbReference>
<dbReference type="InterPro" id="IPR050176">
    <property type="entry name" value="LTTR"/>
</dbReference>
<dbReference type="Pfam" id="PF03466">
    <property type="entry name" value="LysR_substrate"/>
    <property type="match status" value="1"/>
</dbReference>
<proteinExistence type="inferred from homology"/>
<dbReference type="Proteomes" id="UP000283650">
    <property type="component" value="Unassembled WGS sequence"/>
</dbReference>
<dbReference type="RefSeq" id="WP_007911875.1">
    <property type="nucleotide sequence ID" value="NZ_MOBY01000010.1"/>
</dbReference>